<organism evidence="1 2">
    <name type="scientific">Cichorium intybus</name>
    <name type="common">Chicory</name>
    <dbReference type="NCBI Taxonomy" id="13427"/>
    <lineage>
        <taxon>Eukaryota</taxon>
        <taxon>Viridiplantae</taxon>
        <taxon>Streptophyta</taxon>
        <taxon>Embryophyta</taxon>
        <taxon>Tracheophyta</taxon>
        <taxon>Spermatophyta</taxon>
        <taxon>Magnoliopsida</taxon>
        <taxon>eudicotyledons</taxon>
        <taxon>Gunneridae</taxon>
        <taxon>Pentapetalae</taxon>
        <taxon>asterids</taxon>
        <taxon>campanulids</taxon>
        <taxon>Asterales</taxon>
        <taxon>Asteraceae</taxon>
        <taxon>Cichorioideae</taxon>
        <taxon>Cichorieae</taxon>
        <taxon>Cichoriinae</taxon>
        <taxon>Cichorium</taxon>
    </lineage>
</organism>
<reference evidence="2" key="1">
    <citation type="journal article" date="2022" name="Mol. Ecol. Resour.">
        <title>The genomes of chicory, endive, great burdock and yacon provide insights into Asteraceae palaeo-polyploidization history and plant inulin production.</title>
        <authorList>
            <person name="Fan W."/>
            <person name="Wang S."/>
            <person name="Wang H."/>
            <person name="Wang A."/>
            <person name="Jiang F."/>
            <person name="Liu H."/>
            <person name="Zhao H."/>
            <person name="Xu D."/>
            <person name="Zhang Y."/>
        </authorList>
    </citation>
    <scope>NUCLEOTIDE SEQUENCE [LARGE SCALE GENOMIC DNA]</scope>
    <source>
        <strain evidence="2">cv. Punajuju</strain>
    </source>
</reference>
<sequence>MVSMMRIRKLEPSPPIFAALAEAAAPYGIESFDSVLKPLWKGIRSHHGKVLAAFLKAIGFIIPLMDAIYASYYPKEVMVILIREFQSPDEEMKKIVLKVVKQCVSTEGVEADYIRSDILLELLGQTYGFGPQKLPTACRHNSRKSKSQTKLVSEELLIDGILYAFQEQTSDGANVMLNGFGVVVNAPRSTSQTLPPSNMWYHKMASKQQKHESSTTSCRFDFENRDCDETMPRRTIHGTSRTRVIRSDSQHIRLHRKSNRPARRISNFTKQSESPRKTNRVCTTVAIAIVAETCLPFTVLPALINEYRVLEPNVQNGVLKSLSFLFEYIGEMGKDYIYAVTPLLEDAMMDRDLLHRQTAASAVKHMALGVAGLGCEDVLVHLLNYVWPNVFETSPHVINAVMEAIEGMRVADALVAAYPVLEDEGENVYSRPKLIMYHTRSMQELKKVNIDAPVLKDCVHEFATLDMLLRTPEAHACADDISIWVKKYISIRGHEFSY</sequence>
<dbReference type="Proteomes" id="UP001055811">
    <property type="component" value="Linkage Group LG06"/>
</dbReference>
<reference evidence="1 2" key="2">
    <citation type="journal article" date="2022" name="Mol. Ecol. Resour.">
        <title>The genomes of chicory, endive, great burdock and yacon provide insights into Asteraceae paleo-polyploidization history and plant inulin production.</title>
        <authorList>
            <person name="Fan W."/>
            <person name="Wang S."/>
            <person name="Wang H."/>
            <person name="Wang A."/>
            <person name="Jiang F."/>
            <person name="Liu H."/>
            <person name="Zhao H."/>
            <person name="Xu D."/>
            <person name="Zhang Y."/>
        </authorList>
    </citation>
    <scope>NUCLEOTIDE SEQUENCE [LARGE SCALE GENOMIC DNA]</scope>
    <source>
        <strain evidence="2">cv. Punajuju</strain>
        <tissue evidence="1">Leaves</tissue>
    </source>
</reference>
<comment type="caution">
    <text evidence="1">The sequence shown here is derived from an EMBL/GenBank/DDBJ whole genome shotgun (WGS) entry which is preliminary data.</text>
</comment>
<evidence type="ECO:0000313" key="1">
    <source>
        <dbReference type="EMBL" id="KAI3722246.1"/>
    </source>
</evidence>
<protein>
    <submittedName>
        <fullName evidence="1">Uncharacterized protein</fullName>
    </submittedName>
</protein>
<proteinExistence type="predicted"/>
<dbReference type="EMBL" id="CM042014">
    <property type="protein sequence ID" value="KAI3722246.1"/>
    <property type="molecule type" value="Genomic_DNA"/>
</dbReference>
<keyword evidence="2" id="KW-1185">Reference proteome</keyword>
<gene>
    <name evidence="1" type="ORF">L2E82_33277</name>
</gene>
<name>A0ACB9BJP8_CICIN</name>
<evidence type="ECO:0000313" key="2">
    <source>
        <dbReference type="Proteomes" id="UP001055811"/>
    </source>
</evidence>
<accession>A0ACB9BJP8</accession>